<dbReference type="PANTHER" id="PTHR38790">
    <property type="entry name" value="2EXR DOMAIN-CONTAINING PROTEIN-RELATED"/>
    <property type="match status" value="1"/>
</dbReference>
<sequence>MASTLFAWALCWKRPRPHRDEVRDPIPTQRLDITTTEPATQPECCYLLHLPTELRLVIFDVLFANHTIQVWPSETELCGVEPAAFAPDPNKPRRLLRVPCLGVALLETCRQLYLEGLPVFHQRNIFQFDVRHFAKLFPCAPGLHCVGTVRHVSLLYSHWADSELWTLTFDLLRMMRLETLSIISGISYNVRPLVESFALNKRWGRQLLAIRGLRALDITLSEVWLQSHPSRVKQVDSDGREVDELLPLKLLVGEYRQLMVGPEADERYLAFLEEQTDGPLSVA</sequence>
<gene>
    <name evidence="1" type="ORF">MCHLO_13829</name>
</gene>
<evidence type="ECO:0000313" key="2">
    <source>
        <dbReference type="Proteomes" id="UP000815677"/>
    </source>
</evidence>
<name>A0ABQ0M1N2_MYCCL</name>
<evidence type="ECO:0000313" key="1">
    <source>
        <dbReference type="EMBL" id="GAT57275.1"/>
    </source>
</evidence>
<accession>A0ABQ0M1N2</accession>
<reference evidence="1" key="1">
    <citation type="submission" date="2014-09" db="EMBL/GenBank/DDBJ databases">
        <title>Genome sequence of the luminous mushroom Mycena chlorophos for searching fungal bioluminescence genes.</title>
        <authorList>
            <person name="Tanaka Y."/>
            <person name="Kasuga D."/>
            <person name="Oba Y."/>
            <person name="Hase S."/>
            <person name="Sato K."/>
            <person name="Oba Y."/>
            <person name="Sakakibara Y."/>
        </authorList>
    </citation>
    <scope>NUCLEOTIDE SEQUENCE</scope>
</reference>
<proteinExistence type="predicted"/>
<dbReference type="Proteomes" id="UP000815677">
    <property type="component" value="Unassembled WGS sequence"/>
</dbReference>
<dbReference type="EMBL" id="DF849427">
    <property type="protein sequence ID" value="GAT57275.1"/>
    <property type="molecule type" value="Genomic_DNA"/>
</dbReference>
<organism evidence="1 2">
    <name type="scientific">Mycena chlorophos</name>
    <name type="common">Agaric fungus</name>
    <name type="synonym">Agaricus chlorophos</name>
    <dbReference type="NCBI Taxonomy" id="658473"/>
    <lineage>
        <taxon>Eukaryota</taxon>
        <taxon>Fungi</taxon>
        <taxon>Dikarya</taxon>
        <taxon>Basidiomycota</taxon>
        <taxon>Agaricomycotina</taxon>
        <taxon>Agaricomycetes</taxon>
        <taxon>Agaricomycetidae</taxon>
        <taxon>Agaricales</taxon>
        <taxon>Marasmiineae</taxon>
        <taxon>Mycenaceae</taxon>
        <taxon>Mycena</taxon>
    </lineage>
</organism>
<protein>
    <recommendedName>
        <fullName evidence="3">F-box domain-containing protein</fullName>
    </recommendedName>
</protein>
<evidence type="ECO:0008006" key="3">
    <source>
        <dbReference type="Google" id="ProtNLM"/>
    </source>
</evidence>
<keyword evidence="2" id="KW-1185">Reference proteome</keyword>